<reference evidence="2" key="1">
    <citation type="journal article" date="2020" name="New Phytol.">
        <title>Comparative genomics reveals dynamic genome evolution in host specialist ectomycorrhizal fungi.</title>
        <authorList>
            <person name="Lofgren L.A."/>
            <person name="Nguyen N.H."/>
            <person name="Vilgalys R."/>
            <person name="Ruytinx J."/>
            <person name="Liao H.L."/>
            <person name="Branco S."/>
            <person name="Kuo A."/>
            <person name="LaButti K."/>
            <person name="Lipzen A."/>
            <person name="Andreopoulos W."/>
            <person name="Pangilinan J."/>
            <person name="Riley R."/>
            <person name="Hundley H."/>
            <person name="Na H."/>
            <person name="Barry K."/>
            <person name="Grigoriev I.V."/>
            <person name="Stajich J.E."/>
            <person name="Kennedy P.G."/>
        </authorList>
    </citation>
    <scope>NUCLEOTIDE SEQUENCE</scope>
    <source>
        <strain evidence="2">FC203</strain>
    </source>
</reference>
<dbReference type="RefSeq" id="XP_041217797.1">
    <property type="nucleotide sequence ID" value="XM_041369290.1"/>
</dbReference>
<dbReference type="GeneID" id="64663588"/>
<protein>
    <submittedName>
        <fullName evidence="2">Uncharacterized protein</fullName>
    </submittedName>
</protein>
<evidence type="ECO:0000256" key="1">
    <source>
        <dbReference type="SAM" id="MobiDB-lite"/>
    </source>
</evidence>
<gene>
    <name evidence="3" type="ORF">F5891DRAFT_121485</name>
    <name evidence="2" type="ORF">F5891DRAFT_239627</name>
</gene>
<feature type="compositionally biased region" description="Polar residues" evidence="1">
    <location>
        <begin position="94"/>
        <end position="104"/>
    </location>
</feature>
<accession>A0AAD4DPA1</accession>
<sequence>MTEYHRPDIDPSSGTLRSNQVNVTESSDQPRRGSAQFLQKLKNGLTKKLPKRSKRTCKPPTAVHDVRNEGASSSQQVEDTLHLDPSNDNKHPTTSEIPSDSVNKGLSGEPAPQVQAASSGEEVRPDPKLVDAELQGACDGAQSMRSFGKHATAMASAVDNAPADLTAADDFETMYLQPLKIIDAVLEKITDVHPYAKMALGVLSAASKIIIAQAQRDVEMHDFEKTGRFYHTSCPIQ</sequence>
<name>A0AAD4DPA1_9AGAM</name>
<feature type="compositionally biased region" description="Basic and acidic residues" evidence="1">
    <location>
        <begin position="79"/>
        <end position="93"/>
    </location>
</feature>
<feature type="compositionally biased region" description="Basic residues" evidence="1">
    <location>
        <begin position="48"/>
        <end position="57"/>
    </location>
</feature>
<keyword evidence="4" id="KW-1185">Reference proteome</keyword>
<evidence type="ECO:0000313" key="4">
    <source>
        <dbReference type="Proteomes" id="UP001195769"/>
    </source>
</evidence>
<dbReference type="AlphaFoldDB" id="A0AAD4DPA1"/>
<feature type="region of interest" description="Disordered" evidence="1">
    <location>
        <begin position="1"/>
        <end position="126"/>
    </location>
</feature>
<feature type="compositionally biased region" description="Polar residues" evidence="1">
    <location>
        <begin position="12"/>
        <end position="27"/>
    </location>
</feature>
<dbReference type="EMBL" id="JABBWK010000141">
    <property type="protein sequence ID" value="KAG1890531.1"/>
    <property type="molecule type" value="Genomic_DNA"/>
</dbReference>
<dbReference type="EMBL" id="JABBWK010000205">
    <property type="protein sequence ID" value="KAG1887488.1"/>
    <property type="molecule type" value="Genomic_DNA"/>
</dbReference>
<organism evidence="2 4">
    <name type="scientific">Suillus fuscotomentosus</name>
    <dbReference type="NCBI Taxonomy" id="1912939"/>
    <lineage>
        <taxon>Eukaryota</taxon>
        <taxon>Fungi</taxon>
        <taxon>Dikarya</taxon>
        <taxon>Basidiomycota</taxon>
        <taxon>Agaricomycotina</taxon>
        <taxon>Agaricomycetes</taxon>
        <taxon>Agaricomycetidae</taxon>
        <taxon>Boletales</taxon>
        <taxon>Suillineae</taxon>
        <taxon>Suillaceae</taxon>
        <taxon>Suillus</taxon>
    </lineage>
</organism>
<comment type="caution">
    <text evidence="2">The sequence shown here is derived from an EMBL/GenBank/DDBJ whole genome shotgun (WGS) entry which is preliminary data.</text>
</comment>
<evidence type="ECO:0000313" key="3">
    <source>
        <dbReference type="EMBL" id="KAG1890531.1"/>
    </source>
</evidence>
<evidence type="ECO:0000313" key="2">
    <source>
        <dbReference type="EMBL" id="KAG1887488.1"/>
    </source>
</evidence>
<dbReference type="Proteomes" id="UP001195769">
    <property type="component" value="Unassembled WGS sequence"/>
</dbReference>
<proteinExistence type="predicted"/>